<dbReference type="OrthoDB" id="1669037at2"/>
<evidence type="ECO:0000259" key="8">
    <source>
        <dbReference type="SMART" id="SM00858"/>
    </source>
</evidence>
<evidence type="ECO:0000313" key="10">
    <source>
        <dbReference type="Proteomes" id="UP000012019"/>
    </source>
</evidence>
<keyword evidence="9" id="KW-0966">Cell projection</keyword>
<keyword evidence="9" id="KW-0282">Flagellum</keyword>
<evidence type="ECO:0000256" key="5">
    <source>
        <dbReference type="ARBA" id="ARBA00022764"/>
    </source>
</evidence>
<evidence type="ECO:0000256" key="2">
    <source>
        <dbReference type="ARBA" id="ARBA00010474"/>
    </source>
</evidence>
<dbReference type="PATRIC" id="fig|1286106.3.peg.694"/>
<keyword evidence="10" id="KW-1185">Reference proteome</keyword>
<dbReference type="SMART" id="SM00858">
    <property type="entry name" value="SAF"/>
    <property type="match status" value="1"/>
</dbReference>
<dbReference type="EMBL" id="APHR01000015">
    <property type="protein sequence ID" value="EMR13742.1"/>
    <property type="molecule type" value="Genomic_DNA"/>
</dbReference>
<feature type="chain" id="PRO_5005141197" description="Flagella basal body P-ring formation protein FlgA" evidence="7">
    <location>
        <begin position="25"/>
        <end position="235"/>
    </location>
</feature>
<dbReference type="InterPro" id="IPR013974">
    <property type="entry name" value="SAF"/>
</dbReference>
<dbReference type="AlphaFoldDB" id="M7P2N0"/>
<reference evidence="9 10" key="1">
    <citation type="journal article" date="2013" name="Genome Announc.">
        <title>Draft Genome Sequence of Methylophaga lonarensis MPLT, a Haloalkaliphilic (Non-Methane-Utilizing) Methylotroph.</title>
        <authorList>
            <person name="Shetty S.A."/>
            <person name="Marathe N.P."/>
            <person name="Munot H."/>
            <person name="Antony C.P."/>
            <person name="Dhotre D.P."/>
            <person name="Murrell J.C."/>
            <person name="Shouche Y.S."/>
        </authorList>
    </citation>
    <scope>NUCLEOTIDE SEQUENCE [LARGE SCALE GENOMIC DNA]</scope>
    <source>
        <strain evidence="9 10">MPL</strain>
    </source>
</reference>
<evidence type="ECO:0000313" key="9">
    <source>
        <dbReference type="EMBL" id="EMR13742.1"/>
    </source>
</evidence>
<comment type="subcellular location">
    <subcellularLocation>
        <location evidence="1 7">Periplasm</location>
    </subcellularLocation>
</comment>
<name>M7P2N0_9GAMM</name>
<evidence type="ECO:0000256" key="3">
    <source>
        <dbReference type="ARBA" id="ARBA00014754"/>
    </source>
</evidence>
<dbReference type="Gene3D" id="2.30.30.760">
    <property type="match status" value="1"/>
</dbReference>
<dbReference type="PANTHER" id="PTHR36307:SF1">
    <property type="entry name" value="FLAGELLA BASAL BODY P-RING FORMATION PROTEIN FLGA"/>
    <property type="match status" value="1"/>
</dbReference>
<keyword evidence="7" id="KW-1005">Bacterial flagellum biogenesis</keyword>
<evidence type="ECO:0000256" key="6">
    <source>
        <dbReference type="ARBA" id="ARBA00025643"/>
    </source>
</evidence>
<dbReference type="Pfam" id="PF13144">
    <property type="entry name" value="ChapFlgA"/>
    <property type="match status" value="1"/>
</dbReference>
<dbReference type="NCBIfam" id="TIGR03170">
    <property type="entry name" value="flgA_cterm"/>
    <property type="match status" value="1"/>
</dbReference>
<dbReference type="InterPro" id="IPR039246">
    <property type="entry name" value="Flagellar_FlgA"/>
</dbReference>
<dbReference type="Proteomes" id="UP000012019">
    <property type="component" value="Unassembled WGS sequence"/>
</dbReference>
<evidence type="ECO:0000256" key="4">
    <source>
        <dbReference type="ARBA" id="ARBA00022729"/>
    </source>
</evidence>
<dbReference type="InterPro" id="IPR041231">
    <property type="entry name" value="FlgA_N"/>
</dbReference>
<dbReference type="CDD" id="cd11614">
    <property type="entry name" value="SAF_CpaB_FlgA_like"/>
    <property type="match status" value="1"/>
</dbReference>
<dbReference type="eggNOG" id="COG1261">
    <property type="taxonomic scope" value="Bacteria"/>
</dbReference>
<protein>
    <recommendedName>
        <fullName evidence="3 7">Flagella basal body P-ring formation protein FlgA</fullName>
    </recommendedName>
</protein>
<gene>
    <name evidence="9" type="ORF">MPL1_03473</name>
</gene>
<evidence type="ECO:0000256" key="7">
    <source>
        <dbReference type="RuleBase" id="RU362063"/>
    </source>
</evidence>
<accession>M7P2N0</accession>
<comment type="function">
    <text evidence="6 7">Involved in the assembly process of the P-ring formation. It may associate with FlgF on the rod constituting a structure essential for the P-ring assembly or may act as a modulator protein for the P-ring assembly.</text>
</comment>
<proteinExistence type="inferred from homology"/>
<keyword evidence="4 7" id="KW-0732">Signal</keyword>
<keyword evidence="9" id="KW-0969">Cilium</keyword>
<feature type="signal peptide" evidence="7">
    <location>
        <begin position="1"/>
        <end position="24"/>
    </location>
</feature>
<comment type="caution">
    <text evidence="9">The sequence shown here is derived from an EMBL/GenBank/DDBJ whole genome shotgun (WGS) entry which is preliminary data.</text>
</comment>
<dbReference type="PANTHER" id="PTHR36307">
    <property type="entry name" value="FLAGELLA BASAL BODY P-RING FORMATION PROTEIN FLGA"/>
    <property type="match status" value="1"/>
</dbReference>
<organism evidence="9 10">
    <name type="scientific">Methylophaga lonarensis MPL</name>
    <dbReference type="NCBI Taxonomy" id="1286106"/>
    <lineage>
        <taxon>Bacteria</taxon>
        <taxon>Pseudomonadati</taxon>
        <taxon>Pseudomonadota</taxon>
        <taxon>Gammaproteobacteria</taxon>
        <taxon>Thiotrichales</taxon>
        <taxon>Piscirickettsiaceae</taxon>
        <taxon>Methylophaga</taxon>
    </lineage>
</organism>
<keyword evidence="5 7" id="KW-0574">Periplasm</keyword>
<dbReference type="InterPro" id="IPR017585">
    <property type="entry name" value="SAF_FlgA"/>
</dbReference>
<sequence length="235" mass="25907">MKTLSSLVFAVFSVMFLTPPPLQANSLQSISEIEQTAYVFAMQQARMRYDNPQVIVDSLDPRLRLHPCERGMEAFANRDVSSAGSQTIGVRCRGPVSWTIYVPTRIRVMQAAVVAARPLSANHVLTSEDIRTEMVDIGNLRQGVIGHSDLVLGQTLRHPIAAGTVLSNNNFRQQATIKRGEFIQLIATVGKMEVRMQGTAMADAMEGERLRVRNSSSERIVEGIVDGPGRVRVSM</sequence>
<evidence type="ECO:0000256" key="1">
    <source>
        <dbReference type="ARBA" id="ARBA00004418"/>
    </source>
</evidence>
<dbReference type="GO" id="GO:0042597">
    <property type="term" value="C:periplasmic space"/>
    <property type="evidence" value="ECO:0007669"/>
    <property type="project" value="UniProtKB-SubCell"/>
</dbReference>
<feature type="domain" description="SAF" evidence="8">
    <location>
        <begin position="110"/>
        <end position="172"/>
    </location>
</feature>
<dbReference type="Pfam" id="PF17656">
    <property type="entry name" value="ChapFlgA_N"/>
    <property type="match status" value="1"/>
</dbReference>
<comment type="similarity">
    <text evidence="2 7">Belongs to the FlgA family.</text>
</comment>
<dbReference type="GO" id="GO:0044780">
    <property type="term" value="P:bacterial-type flagellum assembly"/>
    <property type="evidence" value="ECO:0007669"/>
    <property type="project" value="InterPro"/>
</dbReference>
<dbReference type="STRING" id="1286106.MPL1_03473"/>
<dbReference type="Gene3D" id="3.90.1210.10">
    <property type="entry name" value="Antifreeze-like/N-acetylneuraminic acid synthase C-terminal domain"/>
    <property type="match status" value="1"/>
</dbReference>
<dbReference type="RefSeq" id="WP_009725723.1">
    <property type="nucleotide sequence ID" value="NZ_APHR01000015.1"/>
</dbReference>